<organism evidence="1 2">
    <name type="scientific">Zalaria obscura</name>
    <dbReference type="NCBI Taxonomy" id="2024903"/>
    <lineage>
        <taxon>Eukaryota</taxon>
        <taxon>Fungi</taxon>
        <taxon>Dikarya</taxon>
        <taxon>Ascomycota</taxon>
        <taxon>Pezizomycotina</taxon>
        <taxon>Dothideomycetes</taxon>
        <taxon>Dothideomycetidae</taxon>
        <taxon>Dothideales</taxon>
        <taxon>Zalariaceae</taxon>
        <taxon>Zalaria</taxon>
    </lineage>
</organism>
<keyword evidence="2" id="KW-1185">Reference proteome</keyword>
<reference evidence="1" key="1">
    <citation type="submission" date="2024-02" db="EMBL/GenBank/DDBJ databases">
        <title>Metagenome Assembled Genome of Zalaria obscura JY119.</title>
        <authorList>
            <person name="Vighnesh L."/>
            <person name="Jagadeeshwari U."/>
            <person name="Venkata Ramana C."/>
            <person name="Sasikala C."/>
        </authorList>
    </citation>
    <scope>NUCLEOTIDE SEQUENCE</scope>
    <source>
        <strain evidence="1">JY119</strain>
    </source>
</reference>
<comment type="caution">
    <text evidence="1">The sequence shown here is derived from an EMBL/GenBank/DDBJ whole genome shotgun (WGS) entry which is preliminary data.</text>
</comment>
<proteinExistence type="predicted"/>
<dbReference type="EMBL" id="JAMKPW020000043">
    <property type="protein sequence ID" value="KAK8194397.1"/>
    <property type="molecule type" value="Genomic_DNA"/>
</dbReference>
<protein>
    <submittedName>
        <fullName evidence="1">Uncharacterized protein</fullName>
    </submittedName>
</protein>
<sequence>MDGNPMVLAVQGTMAAGDAPMQICGLDQREESVGIQPCVEIMTGAQFPLHDGNYAFDAVIPVEHTVSVPGPGKSSQYIQINRAAMRHQHRRFAGEDFVTGATLVTAGSKIEPQHVMAMASMGIRKVAVQRRIRVGVWSTGAELAAGSELNKIKDANGPFLLSALQGLGVDASFLGVLPDDEGKVAAAIKEELQTNEFDVLITSGAVSAGKFDHIRSAICSISAQVEFHGVAMRPGHPVLFATVPRLDLNCASDCDHAKCAASKVAFFGLPGNPIAAAACLRMIVTPYIRQLEGHQIEPWISARVVMQDDLDPNKTPNLPSPPPSHLDVFRHASLQLQGSELWVSISKEQSPSKIRPFTGSNCWVHIPRGHGSAKHGDMLRCFSLVLGQRIL</sequence>
<accession>A0ACC3S457</accession>
<evidence type="ECO:0000313" key="2">
    <source>
        <dbReference type="Proteomes" id="UP001320706"/>
    </source>
</evidence>
<evidence type="ECO:0000313" key="1">
    <source>
        <dbReference type="EMBL" id="KAK8194397.1"/>
    </source>
</evidence>
<gene>
    <name evidence="1" type="ORF">M8818_007587</name>
</gene>
<dbReference type="Proteomes" id="UP001320706">
    <property type="component" value="Unassembled WGS sequence"/>
</dbReference>
<name>A0ACC3S457_9PEZI</name>